<feature type="compositionally biased region" description="Low complexity" evidence="1">
    <location>
        <begin position="234"/>
        <end position="249"/>
    </location>
</feature>
<evidence type="ECO:0000256" key="1">
    <source>
        <dbReference type="SAM" id="MobiDB-lite"/>
    </source>
</evidence>
<dbReference type="Proteomes" id="UP001202328">
    <property type="component" value="Unassembled WGS sequence"/>
</dbReference>
<feature type="region of interest" description="Disordered" evidence="1">
    <location>
        <begin position="360"/>
        <end position="422"/>
    </location>
</feature>
<feature type="compositionally biased region" description="Polar residues" evidence="1">
    <location>
        <begin position="177"/>
        <end position="189"/>
    </location>
</feature>
<feature type="compositionally biased region" description="Polar residues" evidence="1">
    <location>
        <begin position="313"/>
        <end position="322"/>
    </location>
</feature>
<evidence type="ECO:0000313" key="3">
    <source>
        <dbReference type="Proteomes" id="UP001202328"/>
    </source>
</evidence>
<protein>
    <submittedName>
        <fullName evidence="2">Uncharacterized protein</fullName>
    </submittedName>
</protein>
<feature type="region of interest" description="Disordered" evidence="1">
    <location>
        <begin position="177"/>
        <end position="260"/>
    </location>
</feature>
<proteinExistence type="predicted"/>
<feature type="compositionally biased region" description="Basic and acidic residues" evidence="1">
    <location>
        <begin position="360"/>
        <end position="384"/>
    </location>
</feature>
<feature type="compositionally biased region" description="Low complexity" evidence="1">
    <location>
        <begin position="293"/>
        <end position="302"/>
    </location>
</feature>
<feature type="region of interest" description="Disordered" evidence="1">
    <location>
        <begin position="276"/>
        <end position="328"/>
    </location>
</feature>
<gene>
    <name evidence="2" type="ORF">MKW98_016272</name>
</gene>
<name>A0AAD4SH49_9MAGN</name>
<reference evidence="2" key="1">
    <citation type="submission" date="2022-04" db="EMBL/GenBank/DDBJ databases">
        <title>A functionally conserved STORR gene fusion in Papaver species that diverged 16.8 million years ago.</title>
        <authorList>
            <person name="Catania T."/>
        </authorList>
    </citation>
    <scope>NUCLEOTIDE SEQUENCE</scope>
    <source>
        <strain evidence="2">S-188037</strain>
    </source>
</reference>
<evidence type="ECO:0000313" key="2">
    <source>
        <dbReference type="EMBL" id="KAI3907628.1"/>
    </source>
</evidence>
<keyword evidence="3" id="KW-1185">Reference proteome</keyword>
<accession>A0AAD4SH49</accession>
<dbReference type="EMBL" id="JAJJMB010010581">
    <property type="protein sequence ID" value="KAI3907628.1"/>
    <property type="molecule type" value="Genomic_DNA"/>
</dbReference>
<sequence>MGKIEIIASLLEGLSTILNVHQLQQNELDENERVVLKGILDNAATQVQMVQSYMKKTVADRTQQQDSKMENKACHKCGKFKKFEIAGAKVITELDVIRRFKAGNPSGNQVLSQDRDEILCQAIRRKFQNPQRTTSPHLLDAKVESVGSREMISCQRREQEYQPTEGIMQPTLMMFTQSGVEPSPNQDRIANSRNQRNRRSSSTSANYSDSYTSSEELDYPPQRTVQLDRHRIYRSISRSRSPQSNISCSDRSYTSYDPSPEEEYLVEYPVARSYTSYDSYDSSPEEEYPVARSYKSYDSYDSSPEEEYPVARSYTSYDSYASSPEEDYPVARRSQFYKKDPPQKKMGHVKRLTTKLAGMFRRDHHEDTGASPSKEDRNARDHHVSIQKPVGNGKLHHESKGKHLPVQTRRTTKVEDKASHQQGHFRPLVKGFVGHVFGSKKSKPSSSGVRQLERAVTVAGREMWMSSCTGSPQYPLAVVALLMLHRAFRSTNGRIPNLDQSENKEVGPESCLTDAKTVAGSFGQVRRILRATGEVLAVNLILRNLAAGLENSNLAR</sequence>
<comment type="caution">
    <text evidence="2">The sequence shown here is derived from an EMBL/GenBank/DDBJ whole genome shotgun (WGS) entry which is preliminary data.</text>
</comment>
<dbReference type="AlphaFoldDB" id="A0AAD4SH49"/>
<organism evidence="2 3">
    <name type="scientific">Papaver atlanticum</name>
    <dbReference type="NCBI Taxonomy" id="357466"/>
    <lineage>
        <taxon>Eukaryota</taxon>
        <taxon>Viridiplantae</taxon>
        <taxon>Streptophyta</taxon>
        <taxon>Embryophyta</taxon>
        <taxon>Tracheophyta</taxon>
        <taxon>Spermatophyta</taxon>
        <taxon>Magnoliopsida</taxon>
        <taxon>Ranunculales</taxon>
        <taxon>Papaveraceae</taxon>
        <taxon>Papaveroideae</taxon>
        <taxon>Papaver</taxon>
    </lineage>
</organism>
<feature type="compositionally biased region" description="Low complexity" evidence="1">
    <location>
        <begin position="200"/>
        <end position="214"/>
    </location>
</feature>